<comment type="similarity">
    <text evidence="1">Belongs to the ABC transporter superfamily.</text>
</comment>
<evidence type="ECO:0000313" key="7">
    <source>
        <dbReference type="EMBL" id="GAA5180220.1"/>
    </source>
</evidence>
<dbReference type="PANTHER" id="PTHR43820:SF4">
    <property type="entry name" value="HIGH-AFFINITY BRANCHED-CHAIN AMINO ACID TRANSPORT ATP-BINDING PROTEIN LIVF"/>
    <property type="match status" value="1"/>
</dbReference>
<reference evidence="8" key="1">
    <citation type="journal article" date="2019" name="Int. J. Syst. Evol. Microbiol.">
        <title>The Global Catalogue of Microorganisms (GCM) 10K type strain sequencing project: providing services to taxonomists for standard genome sequencing and annotation.</title>
        <authorList>
            <consortium name="The Broad Institute Genomics Platform"/>
            <consortium name="The Broad Institute Genome Sequencing Center for Infectious Disease"/>
            <person name="Wu L."/>
            <person name="Ma J."/>
        </authorList>
    </citation>
    <scope>NUCLEOTIDE SEQUENCE [LARGE SCALE GENOMIC DNA]</scope>
    <source>
        <strain evidence="8">JCM 18304</strain>
    </source>
</reference>
<dbReference type="InterPro" id="IPR027417">
    <property type="entry name" value="P-loop_NTPase"/>
</dbReference>
<accession>A0ABP9RN98</accession>
<dbReference type="Gene3D" id="3.40.50.300">
    <property type="entry name" value="P-loop containing nucleotide triphosphate hydrolases"/>
    <property type="match status" value="1"/>
</dbReference>
<evidence type="ECO:0000256" key="3">
    <source>
        <dbReference type="ARBA" id="ARBA00022741"/>
    </source>
</evidence>
<dbReference type="CDD" id="cd03224">
    <property type="entry name" value="ABC_TM1139_LivF_branched"/>
    <property type="match status" value="1"/>
</dbReference>
<comment type="caution">
    <text evidence="7">The sequence shown here is derived from an EMBL/GenBank/DDBJ whole genome shotgun (WGS) entry which is preliminary data.</text>
</comment>
<evidence type="ECO:0000313" key="8">
    <source>
        <dbReference type="Proteomes" id="UP001501570"/>
    </source>
</evidence>
<dbReference type="EMBL" id="BAABJQ010000003">
    <property type="protein sequence ID" value="GAA5180220.1"/>
    <property type="molecule type" value="Genomic_DNA"/>
</dbReference>
<dbReference type="PROSITE" id="PS50893">
    <property type="entry name" value="ABC_TRANSPORTER_2"/>
    <property type="match status" value="1"/>
</dbReference>
<name>A0ABP9RN98_9ACTN</name>
<dbReference type="InterPro" id="IPR003439">
    <property type="entry name" value="ABC_transporter-like_ATP-bd"/>
</dbReference>
<keyword evidence="3" id="KW-0547">Nucleotide-binding</keyword>
<keyword evidence="2" id="KW-0813">Transport</keyword>
<evidence type="ECO:0000256" key="2">
    <source>
        <dbReference type="ARBA" id="ARBA00022448"/>
    </source>
</evidence>
<dbReference type="Proteomes" id="UP001501570">
    <property type="component" value="Unassembled WGS sequence"/>
</dbReference>
<keyword evidence="5" id="KW-0029">Amino-acid transport</keyword>
<keyword evidence="4 7" id="KW-0067">ATP-binding</keyword>
<dbReference type="RefSeq" id="WP_345626856.1">
    <property type="nucleotide sequence ID" value="NZ_BAABJQ010000003.1"/>
</dbReference>
<evidence type="ECO:0000259" key="6">
    <source>
        <dbReference type="PROSITE" id="PS50893"/>
    </source>
</evidence>
<evidence type="ECO:0000256" key="5">
    <source>
        <dbReference type="ARBA" id="ARBA00022970"/>
    </source>
</evidence>
<organism evidence="7 8">
    <name type="scientific">Rugosimonospora acidiphila</name>
    <dbReference type="NCBI Taxonomy" id="556531"/>
    <lineage>
        <taxon>Bacteria</taxon>
        <taxon>Bacillati</taxon>
        <taxon>Actinomycetota</taxon>
        <taxon>Actinomycetes</taxon>
        <taxon>Micromonosporales</taxon>
        <taxon>Micromonosporaceae</taxon>
        <taxon>Rugosimonospora</taxon>
    </lineage>
</organism>
<dbReference type="SUPFAM" id="SSF52540">
    <property type="entry name" value="P-loop containing nucleoside triphosphate hydrolases"/>
    <property type="match status" value="1"/>
</dbReference>
<proteinExistence type="inferred from homology"/>
<dbReference type="Pfam" id="PF00005">
    <property type="entry name" value="ABC_tran"/>
    <property type="match status" value="1"/>
</dbReference>
<evidence type="ECO:0000256" key="4">
    <source>
        <dbReference type="ARBA" id="ARBA00022840"/>
    </source>
</evidence>
<keyword evidence="8" id="KW-1185">Reference proteome</keyword>
<dbReference type="GO" id="GO:0005524">
    <property type="term" value="F:ATP binding"/>
    <property type="evidence" value="ECO:0007669"/>
    <property type="project" value="UniProtKB-KW"/>
</dbReference>
<dbReference type="InterPro" id="IPR052156">
    <property type="entry name" value="BCAA_Transport_ATP-bd_LivF"/>
</dbReference>
<dbReference type="InterPro" id="IPR003593">
    <property type="entry name" value="AAA+_ATPase"/>
</dbReference>
<evidence type="ECO:0000256" key="1">
    <source>
        <dbReference type="ARBA" id="ARBA00005417"/>
    </source>
</evidence>
<dbReference type="SMART" id="SM00382">
    <property type="entry name" value="AAA"/>
    <property type="match status" value="1"/>
</dbReference>
<sequence>MLDVENLAAGYGRVQVLWDVSLQVQRHEIVALIGPNGAGKTTLLRALSGIIPVAGGTVRLHGKPINGRSVEDIAYRGVTHVPEGRRLFAGLTVRENLLLGAWRRRDKNLEPVLELFPNLRGRLNQVAGSMSGGEQQMCAIARGLMSQPALMMIDELSLGLAPKVVEEIMQRLPDIAASGTAILVVEQDVDAALTVAERAYVLENGHITMDGQAASLLADPKIRMAYLGVA</sequence>
<gene>
    <name evidence="7" type="ORF">GCM10023322_12030</name>
</gene>
<protein>
    <submittedName>
        <fullName evidence="7">ABC transporter ATP-binding protein</fullName>
    </submittedName>
</protein>
<dbReference type="PANTHER" id="PTHR43820">
    <property type="entry name" value="HIGH-AFFINITY BRANCHED-CHAIN AMINO ACID TRANSPORT ATP-BINDING PROTEIN LIVF"/>
    <property type="match status" value="1"/>
</dbReference>
<feature type="domain" description="ABC transporter" evidence="6">
    <location>
        <begin position="2"/>
        <end position="229"/>
    </location>
</feature>